<feature type="transmembrane region" description="Helical" evidence="12">
    <location>
        <begin position="7"/>
        <end position="27"/>
    </location>
</feature>
<dbReference type="Pfam" id="PF02424">
    <property type="entry name" value="ApbE"/>
    <property type="match status" value="1"/>
</dbReference>
<comment type="catalytic activity">
    <reaction evidence="9 10">
        <text>L-threonyl-[protein] + FAD = FMN-L-threonyl-[protein] + AMP + H(+)</text>
        <dbReference type="Rhea" id="RHEA:36847"/>
        <dbReference type="Rhea" id="RHEA-COMP:11060"/>
        <dbReference type="Rhea" id="RHEA-COMP:11061"/>
        <dbReference type="ChEBI" id="CHEBI:15378"/>
        <dbReference type="ChEBI" id="CHEBI:30013"/>
        <dbReference type="ChEBI" id="CHEBI:57692"/>
        <dbReference type="ChEBI" id="CHEBI:74257"/>
        <dbReference type="ChEBI" id="CHEBI:456215"/>
        <dbReference type="EC" id="2.7.1.180"/>
    </reaction>
</comment>
<dbReference type="InterPro" id="IPR003374">
    <property type="entry name" value="ApbE-like_sf"/>
</dbReference>
<keyword evidence="4 10" id="KW-0808">Transferase</keyword>
<feature type="binding site" evidence="11">
    <location>
        <position position="296"/>
    </location>
    <ligand>
        <name>Mg(2+)</name>
        <dbReference type="ChEBI" id="CHEBI:18420"/>
    </ligand>
</feature>
<keyword evidence="14" id="KW-1185">Reference proteome</keyword>
<dbReference type="GO" id="GO:0046872">
    <property type="term" value="F:metal ion binding"/>
    <property type="evidence" value="ECO:0007669"/>
    <property type="project" value="UniProtKB-UniRule"/>
</dbReference>
<organism evidence="13 14">
    <name type="scientific">Zongyangia hominis</name>
    <dbReference type="NCBI Taxonomy" id="2763677"/>
    <lineage>
        <taxon>Bacteria</taxon>
        <taxon>Bacillati</taxon>
        <taxon>Bacillota</taxon>
        <taxon>Clostridia</taxon>
        <taxon>Eubacteriales</taxon>
        <taxon>Oscillospiraceae</taxon>
        <taxon>Zongyangia</taxon>
    </lineage>
</organism>
<keyword evidence="12" id="KW-0812">Transmembrane</keyword>
<keyword evidence="6 10" id="KW-0274">FAD</keyword>
<dbReference type="SUPFAM" id="SSF143631">
    <property type="entry name" value="ApbE-like"/>
    <property type="match status" value="1"/>
</dbReference>
<evidence type="ECO:0000256" key="8">
    <source>
        <dbReference type="ARBA" id="ARBA00031306"/>
    </source>
</evidence>
<comment type="cofactor">
    <cofactor evidence="11">
        <name>Mg(2+)</name>
        <dbReference type="ChEBI" id="CHEBI:18420"/>
    </cofactor>
    <cofactor evidence="11">
        <name>Mn(2+)</name>
        <dbReference type="ChEBI" id="CHEBI:29035"/>
    </cofactor>
    <text evidence="11">Magnesium. Can also use manganese.</text>
</comment>
<feature type="binding site" evidence="11">
    <location>
        <position position="292"/>
    </location>
    <ligand>
        <name>Mg(2+)</name>
        <dbReference type="ChEBI" id="CHEBI:18420"/>
    </ligand>
</feature>
<accession>A0A926E8M2</accession>
<dbReference type="InterPro" id="IPR024932">
    <property type="entry name" value="ApbE"/>
</dbReference>
<evidence type="ECO:0000256" key="7">
    <source>
        <dbReference type="ARBA" id="ARBA00022842"/>
    </source>
</evidence>
<dbReference type="RefSeq" id="WP_262396438.1">
    <property type="nucleotide sequence ID" value="NZ_JACRTC010000001.1"/>
</dbReference>
<evidence type="ECO:0000256" key="1">
    <source>
        <dbReference type="ARBA" id="ARBA00011955"/>
    </source>
</evidence>
<evidence type="ECO:0000256" key="12">
    <source>
        <dbReference type="SAM" id="Phobius"/>
    </source>
</evidence>
<gene>
    <name evidence="13" type="ORF">H8709_00620</name>
</gene>
<reference evidence="13" key="1">
    <citation type="submission" date="2020-08" db="EMBL/GenBank/DDBJ databases">
        <title>Genome public.</title>
        <authorList>
            <person name="Liu C."/>
            <person name="Sun Q."/>
        </authorList>
    </citation>
    <scope>NUCLEOTIDE SEQUENCE</scope>
    <source>
        <strain evidence="13">NSJ-54</strain>
    </source>
</reference>
<dbReference type="PANTHER" id="PTHR30040">
    <property type="entry name" value="THIAMINE BIOSYNTHESIS LIPOPROTEIN APBE"/>
    <property type="match status" value="1"/>
</dbReference>
<evidence type="ECO:0000256" key="3">
    <source>
        <dbReference type="ARBA" id="ARBA00022630"/>
    </source>
</evidence>
<keyword evidence="3 10" id="KW-0285">Flavoprotein</keyword>
<feature type="binding site" evidence="11">
    <location>
        <position position="178"/>
    </location>
    <ligand>
        <name>Mg(2+)</name>
        <dbReference type="ChEBI" id="CHEBI:18420"/>
    </ligand>
</feature>
<evidence type="ECO:0000313" key="14">
    <source>
        <dbReference type="Proteomes" id="UP000660861"/>
    </source>
</evidence>
<dbReference type="EMBL" id="JACRTC010000001">
    <property type="protein sequence ID" value="MBC8569332.1"/>
    <property type="molecule type" value="Genomic_DNA"/>
</dbReference>
<evidence type="ECO:0000256" key="9">
    <source>
        <dbReference type="ARBA" id="ARBA00048540"/>
    </source>
</evidence>
<proteinExistence type="inferred from homology"/>
<evidence type="ECO:0000256" key="10">
    <source>
        <dbReference type="PIRNR" id="PIRNR006268"/>
    </source>
</evidence>
<name>A0A926E8M2_9FIRM</name>
<evidence type="ECO:0000256" key="2">
    <source>
        <dbReference type="ARBA" id="ARBA00016337"/>
    </source>
</evidence>
<keyword evidence="7 10" id="KW-0460">Magnesium</keyword>
<evidence type="ECO:0000256" key="11">
    <source>
        <dbReference type="PIRSR" id="PIRSR006268-2"/>
    </source>
</evidence>
<comment type="caution">
    <text evidence="13">The sequence shown here is derived from an EMBL/GenBank/DDBJ whole genome shotgun (WGS) entry which is preliminary data.</text>
</comment>
<dbReference type="PIRSF" id="PIRSF006268">
    <property type="entry name" value="ApbE"/>
    <property type="match status" value="1"/>
</dbReference>
<keyword evidence="5 10" id="KW-0479">Metal-binding</keyword>
<evidence type="ECO:0000256" key="4">
    <source>
        <dbReference type="ARBA" id="ARBA00022679"/>
    </source>
</evidence>
<protein>
    <recommendedName>
        <fullName evidence="2 10">FAD:protein FMN transferase</fullName>
        <ecNumber evidence="1 10">2.7.1.180</ecNumber>
    </recommendedName>
    <alternativeName>
        <fullName evidence="8 10">Flavin transferase</fullName>
    </alternativeName>
</protein>
<dbReference type="Proteomes" id="UP000660861">
    <property type="component" value="Unassembled WGS sequence"/>
</dbReference>
<evidence type="ECO:0000313" key="13">
    <source>
        <dbReference type="EMBL" id="MBC8569332.1"/>
    </source>
</evidence>
<evidence type="ECO:0000256" key="6">
    <source>
        <dbReference type="ARBA" id="ARBA00022827"/>
    </source>
</evidence>
<dbReference type="EC" id="2.7.1.180" evidence="1 10"/>
<dbReference type="GO" id="GO:0016740">
    <property type="term" value="F:transferase activity"/>
    <property type="evidence" value="ECO:0007669"/>
    <property type="project" value="UniProtKB-UniRule"/>
</dbReference>
<dbReference type="Gene3D" id="3.10.520.10">
    <property type="entry name" value="ApbE-like domains"/>
    <property type="match status" value="1"/>
</dbReference>
<dbReference type="PANTHER" id="PTHR30040:SF2">
    <property type="entry name" value="FAD:PROTEIN FMN TRANSFERASE"/>
    <property type="match status" value="1"/>
</dbReference>
<keyword evidence="12" id="KW-1133">Transmembrane helix</keyword>
<keyword evidence="12" id="KW-0472">Membrane</keyword>
<sequence length="354" mass="39227">MSKNRRIWAYLVAGVTLAAIVAFGWIYSARKGEAANSERFMMDTIISQTVYGPKAQETVNLVNDQLSRFENLISMHLDGSEVAQINKNAGMGYVKVSKETFDLISVAKTMSEQSGGLFDITIAPLTNLWGITSGNTRIPSQQEIDEAKALVDYRDILLNEEETSIMLRRKGQALDLGGIAKGMASDMVREIYGEQKITSADISLGGNVLVIGKNPQGKDFSIGIRDPRGTANEMIAAITMENKVEATTGDYERYFEKDGKRYHHVIDPRTGYPCETDLIQATVVCENGMMADFLSTTLFMMGRDQVLKYADNGVFDFIIVDKDKNVYVSPGLQDSFRQNGEKGEYTFYEAKADG</sequence>
<dbReference type="AlphaFoldDB" id="A0A926E8M2"/>
<evidence type="ECO:0000256" key="5">
    <source>
        <dbReference type="ARBA" id="ARBA00022723"/>
    </source>
</evidence>
<comment type="similarity">
    <text evidence="10">Belongs to the ApbE family.</text>
</comment>